<dbReference type="STRING" id="231916.A0A409VKY0"/>
<feature type="transmembrane region" description="Helical" evidence="2">
    <location>
        <begin position="392"/>
        <end position="410"/>
    </location>
</feature>
<dbReference type="Pfam" id="PF01553">
    <property type="entry name" value="Acyltransferase"/>
    <property type="match status" value="1"/>
</dbReference>
<keyword evidence="2" id="KW-0472">Membrane</keyword>
<dbReference type="Proteomes" id="UP000284706">
    <property type="component" value="Unassembled WGS sequence"/>
</dbReference>
<feature type="region of interest" description="Disordered" evidence="1">
    <location>
        <begin position="565"/>
        <end position="600"/>
    </location>
</feature>
<feature type="transmembrane region" description="Helical" evidence="2">
    <location>
        <begin position="462"/>
        <end position="484"/>
    </location>
</feature>
<dbReference type="GO" id="GO:0016287">
    <property type="term" value="F:glycerone-phosphate O-acyltransferase activity"/>
    <property type="evidence" value="ECO:0007669"/>
    <property type="project" value="TreeGrafter"/>
</dbReference>
<accession>A0A409VKY0</accession>
<dbReference type="PANTHER" id="PTHR31605">
    <property type="entry name" value="GLYCEROL-3-PHOSPHATE O-ACYLTRANSFERASE 1"/>
    <property type="match status" value="1"/>
</dbReference>
<dbReference type="SUPFAM" id="SSF69593">
    <property type="entry name" value="Glycerol-3-phosphate (1)-acyltransferase"/>
    <property type="match status" value="1"/>
</dbReference>
<evidence type="ECO:0000256" key="1">
    <source>
        <dbReference type="SAM" id="MobiDB-lite"/>
    </source>
</evidence>
<comment type="caution">
    <text evidence="4">The sequence shown here is derived from an EMBL/GenBank/DDBJ whole genome shotgun (WGS) entry which is preliminary data.</text>
</comment>
<dbReference type="GO" id="GO:0008654">
    <property type="term" value="P:phospholipid biosynthetic process"/>
    <property type="evidence" value="ECO:0007669"/>
    <property type="project" value="TreeGrafter"/>
</dbReference>
<dbReference type="InterPro" id="IPR002123">
    <property type="entry name" value="Plipid/glycerol_acylTrfase"/>
</dbReference>
<feature type="transmembrane region" description="Helical" evidence="2">
    <location>
        <begin position="422"/>
        <end position="442"/>
    </location>
</feature>
<protein>
    <recommendedName>
        <fullName evidence="3">Phospholipid/glycerol acyltransferase domain-containing protein</fullName>
    </recommendedName>
</protein>
<dbReference type="GO" id="GO:0004366">
    <property type="term" value="F:glycerol-3-phosphate O-acyltransferase activity"/>
    <property type="evidence" value="ECO:0007669"/>
    <property type="project" value="TreeGrafter"/>
</dbReference>
<feature type="compositionally biased region" description="Polar residues" evidence="1">
    <location>
        <begin position="95"/>
        <end position="106"/>
    </location>
</feature>
<feature type="region of interest" description="Disordered" evidence="1">
    <location>
        <begin position="90"/>
        <end position="121"/>
    </location>
</feature>
<dbReference type="AlphaFoldDB" id="A0A409VKY0"/>
<dbReference type="InterPro" id="IPR052744">
    <property type="entry name" value="GPAT/DAPAT"/>
</dbReference>
<keyword evidence="2" id="KW-1133">Transmembrane helix</keyword>
<feature type="domain" description="Phospholipid/glycerol acyltransferase" evidence="3">
    <location>
        <begin position="39"/>
        <end position="212"/>
    </location>
</feature>
<evidence type="ECO:0000256" key="2">
    <source>
        <dbReference type="SAM" id="Phobius"/>
    </source>
</evidence>
<organism evidence="4 5">
    <name type="scientific">Gymnopilus dilepis</name>
    <dbReference type="NCBI Taxonomy" id="231916"/>
    <lineage>
        <taxon>Eukaryota</taxon>
        <taxon>Fungi</taxon>
        <taxon>Dikarya</taxon>
        <taxon>Basidiomycota</taxon>
        <taxon>Agaricomycotina</taxon>
        <taxon>Agaricomycetes</taxon>
        <taxon>Agaricomycetidae</taxon>
        <taxon>Agaricales</taxon>
        <taxon>Agaricineae</taxon>
        <taxon>Hymenogastraceae</taxon>
        <taxon>Gymnopilus</taxon>
    </lineage>
</organism>
<keyword evidence="5" id="KW-1185">Reference proteome</keyword>
<dbReference type="PANTHER" id="PTHR31605:SF0">
    <property type="entry name" value="GLYCEROL-3-PHOSPHATE O-ACYLTRANSFERASE 1"/>
    <property type="match status" value="1"/>
</dbReference>
<dbReference type="SMART" id="SM00563">
    <property type="entry name" value="PlsC"/>
    <property type="match status" value="1"/>
</dbReference>
<dbReference type="EMBL" id="NHYE01005618">
    <property type="protein sequence ID" value="PPQ66929.1"/>
    <property type="molecule type" value="Genomic_DNA"/>
</dbReference>
<evidence type="ECO:0000313" key="5">
    <source>
        <dbReference type="Proteomes" id="UP000284706"/>
    </source>
</evidence>
<reference evidence="4 5" key="1">
    <citation type="journal article" date="2018" name="Evol. Lett.">
        <title>Horizontal gene cluster transfer increased hallucinogenic mushroom diversity.</title>
        <authorList>
            <person name="Reynolds H.T."/>
            <person name="Vijayakumar V."/>
            <person name="Gluck-Thaler E."/>
            <person name="Korotkin H.B."/>
            <person name="Matheny P.B."/>
            <person name="Slot J.C."/>
        </authorList>
    </citation>
    <scope>NUCLEOTIDE SEQUENCE [LARGE SCALE GENOMIC DNA]</scope>
    <source>
        <strain evidence="4 5">SRW20</strain>
    </source>
</reference>
<keyword evidence="2" id="KW-0812">Transmembrane</keyword>
<proteinExistence type="predicted"/>
<dbReference type="InParanoid" id="A0A409VKY0"/>
<feature type="compositionally biased region" description="Polar residues" evidence="1">
    <location>
        <begin position="565"/>
        <end position="576"/>
    </location>
</feature>
<gene>
    <name evidence="4" type="ORF">CVT26_010018</name>
</gene>
<evidence type="ECO:0000259" key="3">
    <source>
        <dbReference type="SMART" id="SM00563"/>
    </source>
</evidence>
<dbReference type="OrthoDB" id="1044435at2759"/>
<evidence type="ECO:0000313" key="4">
    <source>
        <dbReference type="EMBL" id="PPQ66929.1"/>
    </source>
</evidence>
<name>A0A409VKY0_9AGAR</name>
<sequence length="651" mass="71672">MELKLVYRILRKISDWTIAGYYSEVYVEDQDVITEKDPVIIAATHHNDIIDVAALAATINHRRPISFWAKSTLFSNPVAGAILSSSGTIPVRRNPNASTANPSRPASTDGKAPSPPSVETTKEAELSARAALFLTTSQVLGAGQVVGVFCEGASYTASRILQVLPGTAWAAVEYARYLNEKRKQATGRGYSDGPRRRLDSRLCIVPVAIEYTDKSQYLSRELFRGDPNEASKAVVKTITAQLEERLINMTVNIQDWDTLCAVSIARDILWGDEHNVPLKDWVDVMQRLGRMLETPGISKERSTSESDSVRVLKDLLTRYYALLHYAGMKHSVVSSLLPLATPPASATHSTEEVDPLLSAPKLSGKVIARPTLSILMSLPLSLIRFVLFIPPFLLHLPGYFVGPFLARILATPGEVETIAQYKAIGGGLGIAANVLLAFGTLWRKNNLGPLGTLLGLARDDRPFSASLRVLGLVGTVYCSVVLLVKWHKLLIRVSTISDSFMTSVVWLIHPTFVCTRLQRILTYWKLVSAYIFPDSLLAAQVEAYTKPEHPAANLWVRDRIRKTTSSANGGLSNPNFEGSALEEQAQTQPEAPHLPKPRPIPSRKLVRHVLHARTAASTALWAHLDRTADRDLVAFLNLKGAKFPGSREPFW</sequence>